<dbReference type="PANTHER" id="PTHR13904:SF0">
    <property type="entry name" value="U4_U6 SMALL NUCLEAR RIBONUCLEOPROTEIN PRP31"/>
    <property type="match status" value="1"/>
</dbReference>
<dbReference type="Proteomes" id="UP000245207">
    <property type="component" value="Unassembled WGS sequence"/>
</dbReference>
<gene>
    <name evidence="11" type="ORF">CTI12_AA118840</name>
</gene>
<dbReference type="InterPro" id="IPR042239">
    <property type="entry name" value="Nop_C"/>
</dbReference>
<dbReference type="InterPro" id="IPR036070">
    <property type="entry name" value="Nop_dom_sf"/>
</dbReference>
<keyword evidence="4" id="KW-0747">Spliceosome</keyword>
<dbReference type="GO" id="GO:0000244">
    <property type="term" value="P:spliceosomal tri-snRNP complex assembly"/>
    <property type="evidence" value="ECO:0007669"/>
    <property type="project" value="InterPro"/>
</dbReference>
<keyword evidence="6" id="KW-0508">mRNA splicing</keyword>
<comment type="caution">
    <text evidence="11">The sequence shown here is derived from an EMBL/GenBank/DDBJ whole genome shotgun (WGS) entry which is preliminary data.</text>
</comment>
<evidence type="ECO:0000256" key="8">
    <source>
        <dbReference type="ARBA" id="ARBA00023274"/>
    </source>
</evidence>
<evidence type="ECO:0000313" key="12">
    <source>
        <dbReference type="Proteomes" id="UP000245207"/>
    </source>
</evidence>
<dbReference type="SMART" id="SM00931">
    <property type="entry name" value="NOSIC"/>
    <property type="match status" value="1"/>
</dbReference>
<dbReference type="Pfam" id="PF01798">
    <property type="entry name" value="Nop"/>
    <property type="match status" value="1"/>
</dbReference>
<dbReference type="OrthoDB" id="4771285at2759"/>
<reference evidence="11 12" key="1">
    <citation type="journal article" date="2018" name="Mol. Plant">
        <title>The genome of Artemisia annua provides insight into the evolution of Asteraceae family and artemisinin biosynthesis.</title>
        <authorList>
            <person name="Shen Q."/>
            <person name="Zhang L."/>
            <person name="Liao Z."/>
            <person name="Wang S."/>
            <person name="Yan T."/>
            <person name="Shi P."/>
            <person name="Liu M."/>
            <person name="Fu X."/>
            <person name="Pan Q."/>
            <person name="Wang Y."/>
            <person name="Lv Z."/>
            <person name="Lu X."/>
            <person name="Zhang F."/>
            <person name="Jiang W."/>
            <person name="Ma Y."/>
            <person name="Chen M."/>
            <person name="Hao X."/>
            <person name="Li L."/>
            <person name="Tang Y."/>
            <person name="Lv G."/>
            <person name="Zhou Y."/>
            <person name="Sun X."/>
            <person name="Brodelius P.E."/>
            <person name="Rose J.K.C."/>
            <person name="Tang K."/>
        </authorList>
    </citation>
    <scope>NUCLEOTIDE SEQUENCE [LARGE SCALE GENOMIC DNA]</scope>
    <source>
        <strain evidence="12">cv. Huhao1</strain>
        <tissue evidence="11">Leaf</tissue>
    </source>
</reference>
<feature type="compositionally biased region" description="Pro residues" evidence="9">
    <location>
        <begin position="330"/>
        <end position="340"/>
    </location>
</feature>
<organism evidence="11 12">
    <name type="scientific">Artemisia annua</name>
    <name type="common">Sweet wormwood</name>
    <dbReference type="NCBI Taxonomy" id="35608"/>
    <lineage>
        <taxon>Eukaryota</taxon>
        <taxon>Viridiplantae</taxon>
        <taxon>Streptophyta</taxon>
        <taxon>Embryophyta</taxon>
        <taxon>Tracheophyta</taxon>
        <taxon>Spermatophyta</taxon>
        <taxon>Magnoliopsida</taxon>
        <taxon>eudicotyledons</taxon>
        <taxon>Gunneridae</taxon>
        <taxon>Pentapetalae</taxon>
        <taxon>asterids</taxon>
        <taxon>campanulids</taxon>
        <taxon>Asterales</taxon>
        <taxon>Asteraceae</taxon>
        <taxon>Asteroideae</taxon>
        <taxon>Anthemideae</taxon>
        <taxon>Artemisiinae</taxon>
        <taxon>Artemisia</taxon>
    </lineage>
</organism>
<evidence type="ECO:0000256" key="1">
    <source>
        <dbReference type="ARBA" id="ARBA00004123"/>
    </source>
</evidence>
<feature type="compositionally biased region" description="Gly residues" evidence="9">
    <location>
        <begin position="383"/>
        <end position="397"/>
    </location>
</feature>
<accession>A0A2U1PSS2</accession>
<evidence type="ECO:0000256" key="6">
    <source>
        <dbReference type="ARBA" id="ARBA00023187"/>
    </source>
</evidence>
<keyword evidence="7" id="KW-0539">Nucleus</keyword>
<dbReference type="InterPro" id="IPR027105">
    <property type="entry name" value="Prp31"/>
</dbReference>
<evidence type="ECO:0000256" key="7">
    <source>
        <dbReference type="ARBA" id="ARBA00023242"/>
    </source>
</evidence>
<dbReference type="GO" id="GO:0046540">
    <property type="term" value="C:U4/U6 x U5 tri-snRNP complex"/>
    <property type="evidence" value="ECO:0007669"/>
    <property type="project" value="InterPro"/>
</dbReference>
<dbReference type="GO" id="GO:0071011">
    <property type="term" value="C:precatalytic spliceosome"/>
    <property type="evidence" value="ECO:0007669"/>
    <property type="project" value="TreeGrafter"/>
</dbReference>
<dbReference type="GO" id="GO:0003723">
    <property type="term" value="F:RNA binding"/>
    <property type="evidence" value="ECO:0007669"/>
    <property type="project" value="UniProtKB-KW"/>
</dbReference>
<dbReference type="STRING" id="35608.A0A2U1PSS2"/>
<comment type="subcellular location">
    <subcellularLocation>
        <location evidence="1">Nucleus</location>
    </subcellularLocation>
</comment>
<dbReference type="PANTHER" id="PTHR13904">
    <property type="entry name" value="PRE-MRNA SPLICING FACTOR PRP31"/>
    <property type="match status" value="1"/>
</dbReference>
<dbReference type="FunFam" id="1.10.246.90:FF:000002">
    <property type="entry name" value="U4/U6 small nuclear ribonucleoprotein Prp31"/>
    <property type="match status" value="1"/>
</dbReference>
<feature type="compositionally biased region" description="Basic residues" evidence="9">
    <location>
        <begin position="342"/>
        <end position="357"/>
    </location>
</feature>
<keyword evidence="12" id="KW-1185">Reference proteome</keyword>
<dbReference type="FunFam" id="1.10.287.4070:FF:000003">
    <property type="entry name" value="U4/U6 small nuclear ribonucleoprotein PRP31"/>
    <property type="match status" value="1"/>
</dbReference>
<evidence type="ECO:0000256" key="2">
    <source>
        <dbReference type="ARBA" id="ARBA00005572"/>
    </source>
</evidence>
<dbReference type="Gene3D" id="1.10.246.90">
    <property type="entry name" value="Nop domain"/>
    <property type="match status" value="1"/>
</dbReference>
<name>A0A2U1PSS2_ARTAN</name>
<sequence length="397" mass="43759">MKKFEDALEDLSDNDDAELMEEDFSGDLANIEALNYDDLDSVSMLQKSRPYSDIMWKVEDALKKGSNMSNQGMVSEDDPEYQLIVGCCNTLDDIDNESVIICNFICDKYRLKFPDLESLVHHPIDYARVVKKIGNEVDLTIVDLEGLLPSNIIMDISITASTTSGKPLPEDVLQKTIEACDRALTLDESKKKVLDFLESRMGYIAPNLSAIVGTAVAAKLMGAAGGLKKLADMPACNVQHLGAEKKALAGFSTATSQFHVGYLAQTEVFQTTPPALKMRACRFLAARSTLAARVDARVDSIRGDPSGSLGRTYQEDIHKKIEKWQEPLPAKQPKPLPVPNSKPKKKRGGRRLRKKKERYAITDMQKLANRRQFGIPEESSLGDGLGEGYGMLGQAGK</sequence>
<dbReference type="InterPro" id="IPR019175">
    <property type="entry name" value="Prp31_C"/>
</dbReference>
<keyword evidence="5" id="KW-0694">RNA-binding</keyword>
<dbReference type="GO" id="GO:0005687">
    <property type="term" value="C:U4 snRNP"/>
    <property type="evidence" value="ECO:0007669"/>
    <property type="project" value="TreeGrafter"/>
</dbReference>
<evidence type="ECO:0000256" key="5">
    <source>
        <dbReference type="ARBA" id="ARBA00022884"/>
    </source>
</evidence>
<proteinExistence type="inferred from homology"/>
<dbReference type="AlphaFoldDB" id="A0A2U1PSS2"/>
<keyword evidence="8 11" id="KW-0687">Ribonucleoprotein</keyword>
<dbReference type="InterPro" id="IPR012976">
    <property type="entry name" value="NOSIC"/>
</dbReference>
<evidence type="ECO:0000259" key="10">
    <source>
        <dbReference type="PROSITE" id="PS51358"/>
    </source>
</evidence>
<comment type="similarity">
    <text evidence="2">Belongs to the PRP31 family.</text>
</comment>
<dbReference type="SUPFAM" id="SSF89124">
    <property type="entry name" value="Nop domain"/>
    <property type="match status" value="1"/>
</dbReference>
<feature type="region of interest" description="Disordered" evidence="9">
    <location>
        <begin position="325"/>
        <end position="397"/>
    </location>
</feature>
<dbReference type="InterPro" id="IPR002687">
    <property type="entry name" value="Nop_dom"/>
</dbReference>
<evidence type="ECO:0000256" key="4">
    <source>
        <dbReference type="ARBA" id="ARBA00022728"/>
    </source>
</evidence>
<dbReference type="Pfam" id="PF09785">
    <property type="entry name" value="Prp31_C"/>
    <property type="match status" value="1"/>
</dbReference>
<dbReference type="EMBL" id="PKPP01000776">
    <property type="protein sequence ID" value="PWA88809.1"/>
    <property type="molecule type" value="Genomic_DNA"/>
</dbReference>
<dbReference type="Gene3D" id="1.10.287.4070">
    <property type="match status" value="1"/>
</dbReference>
<dbReference type="PROSITE" id="PS51358">
    <property type="entry name" value="NOP"/>
    <property type="match status" value="1"/>
</dbReference>
<evidence type="ECO:0000313" key="11">
    <source>
        <dbReference type="EMBL" id="PWA88809.1"/>
    </source>
</evidence>
<evidence type="ECO:0000256" key="9">
    <source>
        <dbReference type="SAM" id="MobiDB-lite"/>
    </source>
</evidence>
<keyword evidence="3" id="KW-0507">mRNA processing</keyword>
<feature type="domain" description="Nop" evidence="10">
    <location>
        <begin position="204"/>
        <end position="326"/>
    </location>
</feature>
<evidence type="ECO:0000256" key="3">
    <source>
        <dbReference type="ARBA" id="ARBA00022664"/>
    </source>
</evidence>
<protein>
    <submittedName>
        <fullName evidence="11">Pre-mRNA processing ribonucleoprotein binding region-containing protein</fullName>
    </submittedName>
</protein>